<evidence type="ECO:0000313" key="1">
    <source>
        <dbReference type="EMBL" id="CAG8632591.1"/>
    </source>
</evidence>
<dbReference type="EMBL" id="CAJVQB010004323">
    <property type="protein sequence ID" value="CAG8632591.1"/>
    <property type="molecule type" value="Genomic_DNA"/>
</dbReference>
<proteinExistence type="predicted"/>
<protein>
    <submittedName>
        <fullName evidence="1">37544_t:CDS:1</fullName>
    </submittedName>
</protein>
<gene>
    <name evidence="1" type="ORF">GMARGA_LOCUS8415</name>
</gene>
<reference evidence="1 2" key="1">
    <citation type="submission" date="2021-06" db="EMBL/GenBank/DDBJ databases">
        <authorList>
            <person name="Kallberg Y."/>
            <person name="Tangrot J."/>
            <person name="Rosling A."/>
        </authorList>
    </citation>
    <scope>NUCLEOTIDE SEQUENCE [LARGE SCALE GENOMIC DNA]</scope>
    <source>
        <strain evidence="1 2">120-4 pot B 10/14</strain>
    </source>
</reference>
<sequence length="80" mass="9497">GLKHISDLHDAYTPLHYVLLFPRGEDGCHPKIPIRTFPHTYTNFLIDINNDKNYDDCEDQQHNSKTKRVTQWNIMLINFK</sequence>
<dbReference type="Proteomes" id="UP000789901">
    <property type="component" value="Unassembled WGS sequence"/>
</dbReference>
<comment type="caution">
    <text evidence="1">The sequence shown here is derived from an EMBL/GenBank/DDBJ whole genome shotgun (WGS) entry which is preliminary data.</text>
</comment>
<evidence type="ECO:0000313" key="2">
    <source>
        <dbReference type="Proteomes" id="UP000789901"/>
    </source>
</evidence>
<keyword evidence="2" id="KW-1185">Reference proteome</keyword>
<feature type="non-terminal residue" evidence="1">
    <location>
        <position position="1"/>
    </location>
</feature>
<name>A0ABN7UME4_GIGMA</name>
<organism evidence="1 2">
    <name type="scientific">Gigaspora margarita</name>
    <dbReference type="NCBI Taxonomy" id="4874"/>
    <lineage>
        <taxon>Eukaryota</taxon>
        <taxon>Fungi</taxon>
        <taxon>Fungi incertae sedis</taxon>
        <taxon>Mucoromycota</taxon>
        <taxon>Glomeromycotina</taxon>
        <taxon>Glomeromycetes</taxon>
        <taxon>Diversisporales</taxon>
        <taxon>Gigasporaceae</taxon>
        <taxon>Gigaspora</taxon>
    </lineage>
</organism>
<accession>A0ABN7UME4</accession>